<dbReference type="EMBL" id="FOGJ01000014">
    <property type="protein sequence ID" value="SER93783.1"/>
    <property type="molecule type" value="Genomic_DNA"/>
</dbReference>
<protein>
    <submittedName>
        <fullName evidence="1">Uncharacterized protein</fullName>
    </submittedName>
</protein>
<organism evidence="1 2">
    <name type="scientific">Butyrivibrio fibrisolvens</name>
    <dbReference type="NCBI Taxonomy" id="831"/>
    <lineage>
        <taxon>Bacteria</taxon>
        <taxon>Bacillati</taxon>
        <taxon>Bacillota</taxon>
        <taxon>Clostridia</taxon>
        <taxon>Lachnospirales</taxon>
        <taxon>Lachnospiraceae</taxon>
        <taxon>Butyrivibrio</taxon>
    </lineage>
</organism>
<evidence type="ECO:0000313" key="1">
    <source>
        <dbReference type="EMBL" id="SER93783.1"/>
    </source>
</evidence>
<dbReference type="PANTHER" id="PTHR39431">
    <property type="entry name" value="FRPA/C-RELATED PROTEIN"/>
    <property type="match status" value="1"/>
</dbReference>
<gene>
    <name evidence="1" type="ORF">SAMN04487884_11432</name>
</gene>
<proteinExistence type="predicted"/>
<dbReference type="RefSeq" id="WP_074756504.1">
    <property type="nucleotide sequence ID" value="NZ_FOGJ01000014.1"/>
</dbReference>
<dbReference type="AlphaFoldDB" id="A0A1H9TAY5"/>
<name>A0A1H9TAY5_BUTFI</name>
<dbReference type="PANTHER" id="PTHR39431:SF1">
    <property type="entry name" value="FRPA_C-RELATED PROTEIN"/>
    <property type="match status" value="1"/>
</dbReference>
<accession>A0A1H9TAY5</accession>
<evidence type="ECO:0000313" key="2">
    <source>
        <dbReference type="Proteomes" id="UP000182584"/>
    </source>
</evidence>
<dbReference type="eggNOG" id="COG2931">
    <property type="taxonomic scope" value="Bacteria"/>
</dbReference>
<dbReference type="Proteomes" id="UP000182584">
    <property type="component" value="Unassembled WGS sequence"/>
</dbReference>
<reference evidence="1 2" key="1">
    <citation type="submission" date="2016-10" db="EMBL/GenBank/DDBJ databases">
        <authorList>
            <person name="de Groot N.N."/>
        </authorList>
    </citation>
    <scope>NUCLEOTIDE SEQUENCE [LARGE SCALE GENOMIC DNA]</scope>
    <source>
        <strain evidence="1 2">AR40</strain>
    </source>
</reference>
<dbReference type="OrthoDB" id="1676884at2"/>
<sequence>MRIAASSIELSSKHEHTTYRSQDVMKPFGLSSGLNLTSKEEKAEKIRDTYVKSDEDKKLLDVDNSGLYTNPGAYHDIEVKDPVVKTKEDNLSSMDMIHVHLLRIILQLVQNLGGKGWDSFSRNISNQLNAISDGNAGLFRSASSYSLTSYEAEATEFSAAGRAVTEDGRIIDFDVNFGMSREFISYSELNLGAMQGFLMDPLVIHVGNDVSEISDQSFYFDLDFDGKKENVKMPGQGSGFLAMDRNGDGVIGDGSELFGAATGDGFGELRELDEDHNGWIDENDENTWAALKVWIKDDSGRDELLTLKEADVGAIYLGEVGTEFSTYSKDMLSGGINGVVRSSGVFLHEDGQAGIIQHVDLAYS</sequence>